<evidence type="ECO:0000256" key="5">
    <source>
        <dbReference type="ARBA" id="ARBA00023242"/>
    </source>
</evidence>
<dbReference type="InterPro" id="IPR001138">
    <property type="entry name" value="Zn2Cys6_DnaBD"/>
</dbReference>
<feature type="compositionally biased region" description="Pro residues" evidence="6">
    <location>
        <begin position="107"/>
        <end position="117"/>
    </location>
</feature>
<dbReference type="GO" id="GO:0008270">
    <property type="term" value="F:zinc ion binding"/>
    <property type="evidence" value="ECO:0007669"/>
    <property type="project" value="InterPro"/>
</dbReference>
<keyword evidence="2" id="KW-0805">Transcription regulation</keyword>
<feature type="region of interest" description="Disordered" evidence="6">
    <location>
        <begin position="85"/>
        <end position="124"/>
    </location>
</feature>
<keyword evidence="5" id="KW-0539">Nucleus</keyword>
<accession>A0A0F8U351</accession>
<evidence type="ECO:0000259" key="7">
    <source>
        <dbReference type="PROSITE" id="PS50048"/>
    </source>
</evidence>
<evidence type="ECO:0000256" key="3">
    <source>
        <dbReference type="ARBA" id="ARBA00023125"/>
    </source>
</evidence>
<dbReference type="GO" id="GO:0000981">
    <property type="term" value="F:DNA-binding transcription factor activity, RNA polymerase II-specific"/>
    <property type="evidence" value="ECO:0007669"/>
    <property type="project" value="InterPro"/>
</dbReference>
<dbReference type="PROSITE" id="PS00463">
    <property type="entry name" value="ZN2_CY6_FUNGAL_1"/>
    <property type="match status" value="1"/>
</dbReference>
<comment type="caution">
    <text evidence="8">The sequence shown here is derived from an EMBL/GenBank/DDBJ whole genome shotgun (WGS) entry which is preliminary data.</text>
</comment>
<dbReference type="Pfam" id="PF00172">
    <property type="entry name" value="Zn_clus"/>
    <property type="match status" value="1"/>
</dbReference>
<dbReference type="PROSITE" id="PS50048">
    <property type="entry name" value="ZN2_CY6_FUNGAL_2"/>
    <property type="match status" value="1"/>
</dbReference>
<evidence type="ECO:0000256" key="1">
    <source>
        <dbReference type="ARBA" id="ARBA00004123"/>
    </source>
</evidence>
<name>A0A0F8U351_9EURO</name>
<evidence type="ECO:0000313" key="9">
    <source>
        <dbReference type="Proteomes" id="UP000034947"/>
    </source>
</evidence>
<dbReference type="InterPro" id="IPR036864">
    <property type="entry name" value="Zn2-C6_fun-type_DNA-bd_sf"/>
</dbReference>
<organism evidence="8 9">
    <name type="scientific">Aspergillus ochraceoroseus</name>
    <dbReference type="NCBI Taxonomy" id="138278"/>
    <lineage>
        <taxon>Eukaryota</taxon>
        <taxon>Fungi</taxon>
        <taxon>Dikarya</taxon>
        <taxon>Ascomycota</taxon>
        <taxon>Pezizomycotina</taxon>
        <taxon>Eurotiomycetes</taxon>
        <taxon>Eurotiomycetidae</taxon>
        <taxon>Eurotiales</taxon>
        <taxon>Aspergillaceae</taxon>
        <taxon>Aspergillus</taxon>
        <taxon>Aspergillus subgen. Nidulantes</taxon>
    </lineage>
</organism>
<dbReference type="PANTHER" id="PTHR47540">
    <property type="entry name" value="THIAMINE REPRESSIBLE GENES REGULATORY PROTEIN THI5"/>
    <property type="match status" value="1"/>
</dbReference>
<keyword evidence="3" id="KW-0238">DNA-binding</keyword>
<dbReference type="AlphaFoldDB" id="A0A0F8U351"/>
<keyword evidence="4" id="KW-0804">Transcription</keyword>
<dbReference type="Gene3D" id="4.10.240.10">
    <property type="entry name" value="Zn(2)-C6 fungal-type DNA-binding domain"/>
    <property type="match status" value="1"/>
</dbReference>
<feature type="compositionally biased region" description="Basic residues" evidence="6">
    <location>
        <begin position="85"/>
        <end position="95"/>
    </location>
</feature>
<dbReference type="GO" id="GO:0045944">
    <property type="term" value="P:positive regulation of transcription by RNA polymerase II"/>
    <property type="evidence" value="ECO:0007669"/>
    <property type="project" value="TreeGrafter"/>
</dbReference>
<dbReference type="EMBL" id="JYKN01003067">
    <property type="protein sequence ID" value="KKK14144.1"/>
    <property type="molecule type" value="Genomic_DNA"/>
</dbReference>
<feature type="compositionally biased region" description="Low complexity" evidence="6">
    <location>
        <begin position="96"/>
        <end position="105"/>
    </location>
</feature>
<dbReference type="CDD" id="cd00067">
    <property type="entry name" value="GAL4"/>
    <property type="match status" value="1"/>
</dbReference>
<evidence type="ECO:0000256" key="4">
    <source>
        <dbReference type="ARBA" id="ARBA00023163"/>
    </source>
</evidence>
<dbReference type="GO" id="GO:0005634">
    <property type="term" value="C:nucleus"/>
    <property type="evidence" value="ECO:0007669"/>
    <property type="project" value="UniProtKB-SubCell"/>
</dbReference>
<feature type="region of interest" description="Disordered" evidence="6">
    <location>
        <begin position="19"/>
        <end position="39"/>
    </location>
</feature>
<proteinExistence type="predicted"/>
<protein>
    <recommendedName>
        <fullName evidence="7">Zn(2)-C6 fungal-type domain-containing protein</fullName>
    </recommendedName>
</protein>
<reference evidence="8 9" key="1">
    <citation type="submission" date="2015-02" db="EMBL/GenBank/DDBJ databases">
        <title>Draft Genome Sequences of Two Closely-Related Aflatoxigenic Aspergillus Species Obtained from the Cote d'Ivoire.</title>
        <authorList>
            <person name="Moore G.G."/>
            <person name="Beltz S.B."/>
            <person name="Mack B.M."/>
        </authorList>
    </citation>
    <scope>NUCLEOTIDE SEQUENCE [LARGE SCALE GENOMIC DNA]</scope>
    <source>
        <strain evidence="8 9">SRRC1432</strain>
    </source>
</reference>
<keyword evidence="9" id="KW-1185">Reference proteome</keyword>
<dbReference type="SMART" id="SM00066">
    <property type="entry name" value="GAL4"/>
    <property type="match status" value="1"/>
</dbReference>
<evidence type="ECO:0000256" key="2">
    <source>
        <dbReference type="ARBA" id="ARBA00023015"/>
    </source>
</evidence>
<gene>
    <name evidence="8" type="ORF">AOCH_000826</name>
</gene>
<dbReference type="Proteomes" id="UP000034947">
    <property type="component" value="Unassembled WGS sequence"/>
</dbReference>
<dbReference type="VEuPathDB" id="FungiDB:P175DRAFT_0526420"/>
<dbReference type="SUPFAM" id="SSF57701">
    <property type="entry name" value="Zn2/Cys6 DNA-binding domain"/>
    <property type="match status" value="1"/>
</dbReference>
<dbReference type="InterPro" id="IPR051711">
    <property type="entry name" value="Stress_Response_Reg"/>
</dbReference>
<dbReference type="OrthoDB" id="4330117at2759"/>
<evidence type="ECO:0000256" key="6">
    <source>
        <dbReference type="SAM" id="MobiDB-lite"/>
    </source>
</evidence>
<sequence length="426" mass="46691">MVSSADVPAQFVLNWKPYSRTSSRGTSNQSSPKGGSSPGTNHKLCLACDACRQARVKCSGGNPCRRCMNNDGYCHYSVSMRSGRTKAIHNKKRQSNSRNSRNSSSEAPPPPPPPPPATVDNGLKNAVPIDADYEKITHKVTPDKITTSLDDSMALDDFTLLNATDSSSSSNMGLTPDPALRDFFSGDFDNLDLSSIFSSVNSSGLGRDGIPMDPPFPRPPSSRLSFNGHGLGEASPNSRFSSPLLSGTTPCSCFKTQLNCISHLCGPMDNDQRGLDTVLETTRHISEQISQLLSCSACLKCSTSFVLTAVLLQRLVCMFCYVEKNGAAILKTTKIGIGMFQLSEEEDRQHKKLLITTAAKKLDTMATSFYDTVRQFQQAELLHQRQRSEEMTDMGRSNLKWVLDIIQKIRWRLKGIVTEVGTEGWC</sequence>
<dbReference type="PANTHER" id="PTHR47540:SF2">
    <property type="entry name" value="ZN(II)2CYS6 TRANSCRIPTION FACTOR (EUROFUNG)"/>
    <property type="match status" value="1"/>
</dbReference>
<comment type="subcellular location">
    <subcellularLocation>
        <location evidence="1">Nucleus</location>
    </subcellularLocation>
</comment>
<evidence type="ECO:0000313" key="8">
    <source>
        <dbReference type="EMBL" id="KKK14144.1"/>
    </source>
</evidence>
<dbReference type="GO" id="GO:0043565">
    <property type="term" value="F:sequence-specific DNA binding"/>
    <property type="evidence" value="ECO:0007669"/>
    <property type="project" value="TreeGrafter"/>
</dbReference>
<feature type="domain" description="Zn(2)-C6 fungal-type" evidence="7">
    <location>
        <begin position="47"/>
        <end position="76"/>
    </location>
</feature>